<protein>
    <recommendedName>
        <fullName evidence="4">Amidohydrolase-related domain-containing protein</fullName>
    </recommendedName>
</protein>
<dbReference type="Pfam" id="PF04909">
    <property type="entry name" value="Amidohydro_2"/>
    <property type="match status" value="1"/>
</dbReference>
<dbReference type="InterPro" id="IPR006680">
    <property type="entry name" value="Amidohydro-rel"/>
</dbReference>
<proteinExistence type="inferred from homology"/>
<keyword evidence="6" id="KW-1185">Reference proteome</keyword>
<dbReference type="InterPro" id="IPR032465">
    <property type="entry name" value="ACMSD"/>
</dbReference>
<feature type="domain" description="Amidohydrolase-related" evidence="4">
    <location>
        <begin position="69"/>
        <end position="342"/>
    </location>
</feature>
<evidence type="ECO:0000313" key="5">
    <source>
        <dbReference type="EMBL" id="OQD87769.1"/>
    </source>
</evidence>
<dbReference type="PANTHER" id="PTHR21240:SF31">
    <property type="entry name" value="AMIDOHYDROLASE FAMILY PROTEIN (AFU_ORTHOLOGUE AFUA_7G05840)"/>
    <property type="match status" value="1"/>
</dbReference>
<dbReference type="GO" id="GO:0019748">
    <property type="term" value="P:secondary metabolic process"/>
    <property type="evidence" value="ECO:0007669"/>
    <property type="project" value="TreeGrafter"/>
</dbReference>
<dbReference type="EMBL" id="MDYN01000005">
    <property type="protein sequence ID" value="OQD87769.1"/>
    <property type="molecule type" value="Genomic_DNA"/>
</dbReference>
<evidence type="ECO:0000313" key="6">
    <source>
        <dbReference type="Proteomes" id="UP000191672"/>
    </source>
</evidence>
<keyword evidence="2 3" id="KW-0456">Lyase</keyword>
<comment type="caution">
    <text evidence="5">The sequence shown here is derived from an EMBL/GenBank/DDBJ whole genome shotgun (WGS) entry which is preliminary data.</text>
</comment>
<comment type="similarity">
    <text evidence="3">Belongs to the metallo-dependent hydrolases superfamily.</text>
</comment>
<reference evidence="6" key="1">
    <citation type="journal article" date="2017" name="Nat. Microbiol.">
        <title>Global analysis of biosynthetic gene clusters reveals vast potential of secondary metabolite production in Penicillium species.</title>
        <authorList>
            <person name="Nielsen J.C."/>
            <person name="Grijseels S."/>
            <person name="Prigent S."/>
            <person name="Ji B."/>
            <person name="Dainat J."/>
            <person name="Nielsen K.F."/>
            <person name="Frisvad J.C."/>
            <person name="Workman M."/>
            <person name="Nielsen J."/>
        </authorList>
    </citation>
    <scope>NUCLEOTIDE SEQUENCE [LARGE SCALE GENOMIC DNA]</scope>
    <source>
        <strain evidence="6">IBT 31811</strain>
    </source>
</reference>
<evidence type="ECO:0000256" key="2">
    <source>
        <dbReference type="ARBA" id="ARBA00023239"/>
    </source>
</evidence>
<dbReference type="GO" id="GO:0016831">
    <property type="term" value="F:carboxy-lyase activity"/>
    <property type="evidence" value="ECO:0007669"/>
    <property type="project" value="UniProtKB-KW"/>
</dbReference>
<dbReference type="Proteomes" id="UP000191672">
    <property type="component" value="Unassembled WGS sequence"/>
</dbReference>
<dbReference type="STRING" id="416450.A0A1V6QEY7"/>
<dbReference type="GO" id="GO:0005829">
    <property type="term" value="C:cytosol"/>
    <property type="evidence" value="ECO:0007669"/>
    <property type="project" value="TreeGrafter"/>
</dbReference>
<dbReference type="AlphaFoldDB" id="A0A1V6QEY7"/>
<name>A0A1V6QEY7_9EURO</name>
<accession>A0A1V6QEY7</accession>
<keyword evidence="1 3" id="KW-0210">Decarboxylase</keyword>
<dbReference type="PANTHER" id="PTHR21240">
    <property type="entry name" value="2-AMINO-3-CARBOXYLMUCONATE-6-SEMIALDEHYDE DECARBOXYLASE"/>
    <property type="match status" value="1"/>
</dbReference>
<evidence type="ECO:0000256" key="1">
    <source>
        <dbReference type="ARBA" id="ARBA00022793"/>
    </source>
</evidence>
<dbReference type="GO" id="GO:0016787">
    <property type="term" value="F:hydrolase activity"/>
    <property type="evidence" value="ECO:0007669"/>
    <property type="project" value="InterPro"/>
</dbReference>
<sequence length="350" mass="39766">MRGKVSFEEAYEIPALADSSRDQAALYIAPKDLERYLSQIKQPTGERLDLSNQHGIGYTISSLTVPGCQGITDKAKAEKHARDANDWIAKEIKAYPDRMGAFAALSMHDPAQAAQELERCVKQYGFHGALVNNWQHAGADGETYLFYDQPEYDVFWKKCVELDVPFYLHPAAPMGNHFKQFYEQRRYLVGPPESFAIDVSLHVLGLITNGVFDRHPKLKLIVGHLGERMPQDFWRTNHWLRDVERPLAESRGDVMCKQDLVYYFKNNIYLTTSGHFSTETVKFVCDYVGADRILFSVDSPYEKIQDGASWYDNDKENLSKALGGADNYAKVGRENAKNLFKLGTYHDSTA</sequence>
<organism evidence="5 6">
    <name type="scientific">Penicillium antarcticum</name>
    <dbReference type="NCBI Taxonomy" id="416450"/>
    <lineage>
        <taxon>Eukaryota</taxon>
        <taxon>Fungi</taxon>
        <taxon>Dikarya</taxon>
        <taxon>Ascomycota</taxon>
        <taxon>Pezizomycotina</taxon>
        <taxon>Eurotiomycetes</taxon>
        <taxon>Eurotiomycetidae</taxon>
        <taxon>Eurotiales</taxon>
        <taxon>Aspergillaceae</taxon>
        <taxon>Penicillium</taxon>
    </lineage>
</organism>
<gene>
    <name evidence="5" type="ORF">PENANT_c005G10075</name>
</gene>
<dbReference type="Gene3D" id="3.20.20.140">
    <property type="entry name" value="Metal-dependent hydrolases"/>
    <property type="match status" value="1"/>
</dbReference>
<dbReference type="SUPFAM" id="SSF51556">
    <property type="entry name" value="Metallo-dependent hydrolases"/>
    <property type="match status" value="1"/>
</dbReference>
<evidence type="ECO:0000259" key="4">
    <source>
        <dbReference type="Pfam" id="PF04909"/>
    </source>
</evidence>
<evidence type="ECO:0000256" key="3">
    <source>
        <dbReference type="RuleBase" id="RU366045"/>
    </source>
</evidence>
<dbReference type="InterPro" id="IPR032466">
    <property type="entry name" value="Metal_Hydrolase"/>
</dbReference>
<dbReference type="OrthoDB" id="432010at2759"/>